<dbReference type="GO" id="GO:0003677">
    <property type="term" value="F:DNA binding"/>
    <property type="evidence" value="ECO:0007669"/>
    <property type="project" value="UniProtKB-UniRule"/>
</dbReference>
<dbReference type="OrthoDB" id="9811084at2"/>
<evidence type="ECO:0000256" key="3">
    <source>
        <dbReference type="ARBA" id="ARBA00023163"/>
    </source>
</evidence>
<dbReference type="SUPFAM" id="SSF46689">
    <property type="entry name" value="Homeodomain-like"/>
    <property type="match status" value="1"/>
</dbReference>
<dbReference type="AlphaFoldDB" id="A0A2M8IWL0"/>
<gene>
    <name evidence="6" type="ORF">CVM52_19820</name>
</gene>
<dbReference type="Pfam" id="PF21993">
    <property type="entry name" value="TetR_C_13_2"/>
    <property type="match status" value="1"/>
</dbReference>
<dbReference type="PROSITE" id="PS50977">
    <property type="entry name" value="HTH_TETR_2"/>
    <property type="match status" value="1"/>
</dbReference>
<dbReference type="EMBL" id="PGTB01000129">
    <property type="protein sequence ID" value="PJE34921.1"/>
    <property type="molecule type" value="Genomic_DNA"/>
</dbReference>
<dbReference type="InterPro" id="IPR054156">
    <property type="entry name" value="YxaF_TetR_C"/>
</dbReference>
<reference evidence="6 7" key="1">
    <citation type="journal article" date="2018" name="Int. J. Syst. Evol. Microbiol.">
        <title>Pseudooceanicola lipolyticus sp. nov., a marine alphaproteobacterium, reclassification of Oceanicola flagellatus as Pseudooceanicola flagellatus comb. nov. and emended description of the genus Pseudooceanicola.</title>
        <authorList>
            <person name="Huang M.-M."/>
            <person name="Guo L.-L."/>
            <person name="Wu Y.-H."/>
            <person name="Lai Q.-L."/>
            <person name="Shao Z.-Z."/>
            <person name="Wang C.-S."/>
            <person name="Wu M."/>
            <person name="Xu X.-W."/>
        </authorList>
    </citation>
    <scope>NUCLEOTIDE SEQUENCE [LARGE SCALE GENOMIC DNA]</scope>
    <source>
        <strain evidence="6 7">157</strain>
    </source>
</reference>
<keyword evidence="3" id="KW-0804">Transcription</keyword>
<evidence type="ECO:0000259" key="5">
    <source>
        <dbReference type="PROSITE" id="PS50977"/>
    </source>
</evidence>
<proteinExistence type="predicted"/>
<dbReference type="Proteomes" id="UP000231553">
    <property type="component" value="Unassembled WGS sequence"/>
</dbReference>
<evidence type="ECO:0000313" key="7">
    <source>
        <dbReference type="Proteomes" id="UP000231553"/>
    </source>
</evidence>
<dbReference type="Gene3D" id="1.10.357.10">
    <property type="entry name" value="Tetracycline Repressor, domain 2"/>
    <property type="match status" value="1"/>
</dbReference>
<evidence type="ECO:0000256" key="2">
    <source>
        <dbReference type="ARBA" id="ARBA00023125"/>
    </source>
</evidence>
<keyword evidence="2 4" id="KW-0238">DNA-binding</keyword>
<dbReference type="InterPro" id="IPR001647">
    <property type="entry name" value="HTH_TetR"/>
</dbReference>
<keyword evidence="7" id="KW-1185">Reference proteome</keyword>
<dbReference type="Pfam" id="PF00440">
    <property type="entry name" value="TetR_N"/>
    <property type="match status" value="1"/>
</dbReference>
<organism evidence="6 7">
    <name type="scientific">Pseudooceanicola lipolyticus</name>
    <dbReference type="NCBI Taxonomy" id="2029104"/>
    <lineage>
        <taxon>Bacteria</taxon>
        <taxon>Pseudomonadati</taxon>
        <taxon>Pseudomonadota</taxon>
        <taxon>Alphaproteobacteria</taxon>
        <taxon>Rhodobacterales</taxon>
        <taxon>Paracoccaceae</taxon>
        <taxon>Pseudooceanicola</taxon>
    </lineage>
</organism>
<accession>A0A2M8IWL0</accession>
<dbReference type="PANTHER" id="PTHR47506:SF3">
    <property type="entry name" value="HTH-TYPE TRANSCRIPTIONAL REGULATOR LMRA"/>
    <property type="match status" value="1"/>
</dbReference>
<sequence>MTDRPLSTKERLVRTACALFRQRGYSGVGVAEILTAAQAPKGSLYHHFPNGKSDLAIAAANWASDGILQIIAASFEPAETFHDGAMTFCHKIAKLFDRSGNWDGCPIAGALHDGPDNLEFREKLKYFYDGWIAELAHHAERLGADPDSAQAQAEHFFILFQGGWDLARARQDSNVLRKLPIPR</sequence>
<comment type="caution">
    <text evidence="6">The sequence shown here is derived from an EMBL/GenBank/DDBJ whole genome shotgun (WGS) entry which is preliminary data.</text>
</comment>
<evidence type="ECO:0000256" key="1">
    <source>
        <dbReference type="ARBA" id="ARBA00023015"/>
    </source>
</evidence>
<dbReference type="InterPro" id="IPR009057">
    <property type="entry name" value="Homeodomain-like_sf"/>
</dbReference>
<evidence type="ECO:0000256" key="4">
    <source>
        <dbReference type="PROSITE-ProRule" id="PRU00335"/>
    </source>
</evidence>
<keyword evidence="1" id="KW-0805">Transcription regulation</keyword>
<protein>
    <submittedName>
        <fullName evidence="6">TetR/AcrR family transcriptional regulator</fullName>
    </submittedName>
</protein>
<dbReference type="InterPro" id="IPR036271">
    <property type="entry name" value="Tet_transcr_reg_TetR-rel_C_sf"/>
</dbReference>
<dbReference type="RefSeq" id="WP_100164161.1">
    <property type="nucleotide sequence ID" value="NZ_PGTB01000129.1"/>
</dbReference>
<evidence type="ECO:0000313" key="6">
    <source>
        <dbReference type="EMBL" id="PJE34921.1"/>
    </source>
</evidence>
<dbReference type="SUPFAM" id="SSF48498">
    <property type="entry name" value="Tetracyclin repressor-like, C-terminal domain"/>
    <property type="match status" value="1"/>
</dbReference>
<name>A0A2M8IWL0_9RHOB</name>
<dbReference type="PANTHER" id="PTHR47506">
    <property type="entry name" value="TRANSCRIPTIONAL REGULATORY PROTEIN"/>
    <property type="match status" value="1"/>
</dbReference>
<feature type="DNA-binding region" description="H-T-H motif" evidence="4">
    <location>
        <begin position="29"/>
        <end position="48"/>
    </location>
</feature>
<feature type="domain" description="HTH tetR-type" evidence="5">
    <location>
        <begin position="6"/>
        <end position="66"/>
    </location>
</feature>